<sequence length="90" mass="10582">MLQATIPDLKFFFEVQILSNRICYFSTNLFINFDKDNFDQKSKQILKKTKLLQILYSLKLLAPFIQDFMKIIKKSLITISASDSKRTLLN</sequence>
<organism evidence="1 2">
    <name type="scientific">Brachionus plicatilis</name>
    <name type="common">Marine rotifer</name>
    <name type="synonym">Brachionus muelleri</name>
    <dbReference type="NCBI Taxonomy" id="10195"/>
    <lineage>
        <taxon>Eukaryota</taxon>
        <taxon>Metazoa</taxon>
        <taxon>Spiralia</taxon>
        <taxon>Gnathifera</taxon>
        <taxon>Rotifera</taxon>
        <taxon>Eurotatoria</taxon>
        <taxon>Monogononta</taxon>
        <taxon>Pseudotrocha</taxon>
        <taxon>Ploima</taxon>
        <taxon>Brachionidae</taxon>
        <taxon>Brachionus</taxon>
    </lineage>
</organism>
<dbReference type="EMBL" id="REGN01000979">
    <property type="protein sequence ID" value="RNA37787.1"/>
    <property type="molecule type" value="Genomic_DNA"/>
</dbReference>
<dbReference type="Proteomes" id="UP000276133">
    <property type="component" value="Unassembled WGS sequence"/>
</dbReference>
<dbReference type="AlphaFoldDB" id="A0A3M7SQ93"/>
<gene>
    <name evidence="1" type="ORF">BpHYR1_031486</name>
</gene>
<accession>A0A3M7SQ93</accession>
<evidence type="ECO:0000313" key="2">
    <source>
        <dbReference type="Proteomes" id="UP000276133"/>
    </source>
</evidence>
<evidence type="ECO:0000313" key="1">
    <source>
        <dbReference type="EMBL" id="RNA37787.1"/>
    </source>
</evidence>
<protein>
    <submittedName>
        <fullName evidence="1">Uncharacterized protein</fullName>
    </submittedName>
</protein>
<comment type="caution">
    <text evidence="1">The sequence shown here is derived from an EMBL/GenBank/DDBJ whole genome shotgun (WGS) entry which is preliminary data.</text>
</comment>
<keyword evidence="2" id="KW-1185">Reference proteome</keyword>
<reference evidence="1 2" key="1">
    <citation type="journal article" date="2018" name="Sci. Rep.">
        <title>Genomic signatures of local adaptation to the degree of environmental predictability in rotifers.</title>
        <authorList>
            <person name="Franch-Gras L."/>
            <person name="Hahn C."/>
            <person name="Garcia-Roger E.M."/>
            <person name="Carmona M.J."/>
            <person name="Serra M."/>
            <person name="Gomez A."/>
        </authorList>
    </citation>
    <scope>NUCLEOTIDE SEQUENCE [LARGE SCALE GENOMIC DNA]</scope>
    <source>
        <strain evidence="1">HYR1</strain>
    </source>
</reference>
<proteinExistence type="predicted"/>
<name>A0A3M7SQ93_BRAPC</name>